<evidence type="ECO:0008006" key="5">
    <source>
        <dbReference type="Google" id="ProtNLM"/>
    </source>
</evidence>
<evidence type="ECO:0000313" key="3">
    <source>
        <dbReference type="EMBL" id="BDU76968.1"/>
    </source>
</evidence>
<keyword evidence="4" id="KW-1185">Reference proteome</keyword>
<feature type="signal peptide" evidence="2">
    <location>
        <begin position="1"/>
        <end position="24"/>
    </location>
</feature>
<accession>A0AA48HEV6</accession>
<feature type="chain" id="PRO_5041469836" description="DUF1579 domain-containing protein" evidence="2">
    <location>
        <begin position="25"/>
        <end position="203"/>
    </location>
</feature>
<proteinExistence type="predicted"/>
<gene>
    <name evidence="3" type="ORF">METESE_19260</name>
</gene>
<feature type="compositionally biased region" description="Low complexity" evidence="1">
    <location>
        <begin position="192"/>
        <end position="203"/>
    </location>
</feature>
<dbReference type="AlphaFoldDB" id="A0AA48HEV6"/>
<name>A0AA48HEV6_9BACT</name>
<dbReference type="EMBL" id="AP027081">
    <property type="protein sequence ID" value="BDU76968.1"/>
    <property type="molecule type" value="Genomic_DNA"/>
</dbReference>
<evidence type="ECO:0000256" key="1">
    <source>
        <dbReference type="SAM" id="MobiDB-lite"/>
    </source>
</evidence>
<reference evidence="3" key="1">
    <citation type="journal article" date="2023" name="Int. J. Syst. Evol. Microbiol.">
        <title>Mesoterricola silvestris gen. nov., sp. nov., Mesoterricola sediminis sp. nov., Geothrix oryzae sp. nov., Geothrix edaphica sp. nov., Geothrix rubra sp. nov., and Geothrix limicola sp. nov., six novel members of Acidobacteriota isolated from soils.</title>
        <authorList>
            <person name="Itoh H."/>
            <person name="Sugisawa Y."/>
            <person name="Mise K."/>
            <person name="Xu Z."/>
            <person name="Kuniyasu M."/>
            <person name="Ushijima N."/>
            <person name="Kawano K."/>
            <person name="Kobayashi E."/>
            <person name="Shiratori Y."/>
            <person name="Masuda Y."/>
            <person name="Senoo K."/>
        </authorList>
    </citation>
    <scope>NUCLEOTIDE SEQUENCE</scope>
    <source>
        <strain evidence="3">W786</strain>
    </source>
</reference>
<evidence type="ECO:0000313" key="4">
    <source>
        <dbReference type="Proteomes" id="UP001228113"/>
    </source>
</evidence>
<dbReference type="Proteomes" id="UP001228113">
    <property type="component" value="Chromosome"/>
</dbReference>
<evidence type="ECO:0000256" key="2">
    <source>
        <dbReference type="SAM" id="SignalP"/>
    </source>
</evidence>
<feature type="region of interest" description="Disordered" evidence="1">
    <location>
        <begin position="181"/>
        <end position="203"/>
    </location>
</feature>
<protein>
    <recommendedName>
        <fullName evidence="5">DUF1579 domain-containing protein</fullName>
    </recommendedName>
</protein>
<keyword evidence="2" id="KW-0732">Signal</keyword>
<dbReference type="KEGG" id="msea:METESE_19260"/>
<organism evidence="3 4">
    <name type="scientific">Mesoterricola sediminis</name>
    <dbReference type="NCBI Taxonomy" id="2927980"/>
    <lineage>
        <taxon>Bacteria</taxon>
        <taxon>Pseudomonadati</taxon>
        <taxon>Acidobacteriota</taxon>
        <taxon>Holophagae</taxon>
        <taxon>Holophagales</taxon>
        <taxon>Holophagaceae</taxon>
        <taxon>Mesoterricola</taxon>
    </lineage>
</organism>
<sequence>MQFAGSWARWILLAALGAGGLAQGVEPPSPSAAAMAFAESLPGLDAFTVLSLYRGWRVGAVSNRGQGGRPATQVFALRKEGARWKRAYLESFEDAYNVRVEARPGVHYKGAPVVFVWMQYGAAGESLAVYGIRRREFTRLQTLSAASFSWHDGGPVLLAHPAEGDRPQTAYRWTGTQFVETEGAAPQGGTHRGAASGAASGRS</sequence>